<evidence type="ECO:0000256" key="2">
    <source>
        <dbReference type="ARBA" id="ARBA00022741"/>
    </source>
</evidence>
<dbReference type="InterPro" id="IPR001763">
    <property type="entry name" value="Rhodanese-like_dom"/>
</dbReference>
<dbReference type="InterPro" id="IPR045886">
    <property type="entry name" value="ThiF/MoeB/HesA"/>
</dbReference>
<dbReference type="Pfam" id="PF00899">
    <property type="entry name" value="ThiF"/>
    <property type="match status" value="1"/>
</dbReference>
<gene>
    <name evidence="5" type="ORF">AN477_15220</name>
</gene>
<dbReference type="RefSeq" id="WP_054970021.1">
    <property type="nucleotide sequence ID" value="NZ_LJCO01000068.1"/>
</dbReference>
<evidence type="ECO:0000256" key="1">
    <source>
        <dbReference type="ARBA" id="ARBA00022679"/>
    </source>
</evidence>
<evidence type="ECO:0000313" key="6">
    <source>
        <dbReference type="Proteomes" id="UP000050482"/>
    </source>
</evidence>
<dbReference type="GO" id="GO:0005524">
    <property type="term" value="F:ATP binding"/>
    <property type="evidence" value="ECO:0007669"/>
    <property type="project" value="UniProtKB-KW"/>
</dbReference>
<dbReference type="PATRIC" id="fig|471514.4.peg.3339"/>
<dbReference type="InterPro" id="IPR000594">
    <property type="entry name" value="ThiF_NAD_FAD-bd"/>
</dbReference>
<dbReference type="AlphaFoldDB" id="A0A0P9GQ47"/>
<dbReference type="Gene3D" id="3.40.250.10">
    <property type="entry name" value="Rhodanese-like domain"/>
    <property type="match status" value="1"/>
</dbReference>
<dbReference type="InterPro" id="IPR036873">
    <property type="entry name" value="Rhodanese-like_dom_sf"/>
</dbReference>
<dbReference type="SMART" id="SM00450">
    <property type="entry name" value="RHOD"/>
    <property type="match status" value="1"/>
</dbReference>
<evidence type="ECO:0000313" key="5">
    <source>
        <dbReference type="EMBL" id="KPV42883.1"/>
    </source>
</evidence>
<dbReference type="SUPFAM" id="SSF69572">
    <property type="entry name" value="Activating enzymes of the ubiquitin-like proteins"/>
    <property type="match status" value="1"/>
</dbReference>
<sequence length="438" mass="46378">MAEETTRPPLTAHHIGRYQRQMVLPEVGFDGQRQLLGSRVLVVGAGALGSAAATYLVAAGVGTVGLVDGDRVELSNLHRQILHDESQIGRLKTESGAERLKAVNPDVRIMEHPEFLSSENVMELFDQYDLIVNGSDNFPTRYLVNDAAVLTRKPLVDAAILRFEGQLSVFRPGHGCYRCLFPSPPPPGTVPDCAEAGVFGAVAGVLGSMQAVEALKILLQLRQPEASTLLLYDALNSSWQRMPFSRDPECAVCGDFPSVTAPIDYADFCGFASTTAVSTAGVSVAWDVSTVGVSPAWDVSAAGVSSSSSVSPAADVSPARDVSAKARKAAEAAQGAGAFSVNVEEALQLMQDPRLTIVDVREPEEFATGHMANAVNCPLQDLDGLSSEELLQAPVLVVCAAGVRSAHAAEYLRALGYQAWTLTGGMQAWRASGSQIIT</sequence>
<feature type="domain" description="Rhodanese" evidence="4">
    <location>
        <begin position="351"/>
        <end position="438"/>
    </location>
</feature>
<keyword evidence="6" id="KW-1185">Reference proteome</keyword>
<organism evidence="5 6">
    <name type="scientific">Alicyclobacillus ferrooxydans</name>
    <dbReference type="NCBI Taxonomy" id="471514"/>
    <lineage>
        <taxon>Bacteria</taxon>
        <taxon>Bacillati</taxon>
        <taxon>Bacillota</taxon>
        <taxon>Bacilli</taxon>
        <taxon>Bacillales</taxon>
        <taxon>Alicyclobacillaceae</taxon>
        <taxon>Alicyclobacillus</taxon>
    </lineage>
</organism>
<dbReference type="InterPro" id="IPR035985">
    <property type="entry name" value="Ubiquitin-activating_enz"/>
</dbReference>
<keyword evidence="3" id="KW-0067">ATP-binding</keyword>
<dbReference type="CDD" id="cd00757">
    <property type="entry name" value="ThiF_MoeB_HesA_family"/>
    <property type="match status" value="1"/>
</dbReference>
<dbReference type="Gene3D" id="3.40.50.720">
    <property type="entry name" value="NAD(P)-binding Rossmann-like Domain"/>
    <property type="match status" value="1"/>
</dbReference>
<keyword evidence="2" id="KW-0547">Nucleotide-binding</keyword>
<protein>
    <recommendedName>
        <fullName evidence="4">Rhodanese domain-containing protein</fullName>
    </recommendedName>
</protein>
<reference evidence="5 6" key="1">
    <citation type="submission" date="2015-09" db="EMBL/GenBank/DDBJ databases">
        <title>Draft genome sequence of Alicyclobacillus ferrooxydans DSM 22381.</title>
        <authorList>
            <person name="Hemp J."/>
        </authorList>
    </citation>
    <scope>NUCLEOTIDE SEQUENCE [LARGE SCALE GENOMIC DNA]</scope>
    <source>
        <strain evidence="5 6">TC-34</strain>
    </source>
</reference>
<evidence type="ECO:0000256" key="3">
    <source>
        <dbReference type="ARBA" id="ARBA00022840"/>
    </source>
</evidence>
<dbReference type="GO" id="GO:0008146">
    <property type="term" value="F:sulfotransferase activity"/>
    <property type="evidence" value="ECO:0007669"/>
    <property type="project" value="TreeGrafter"/>
</dbReference>
<dbReference type="FunFam" id="3.40.50.720:FF:000033">
    <property type="entry name" value="Adenylyltransferase and sulfurtransferase MOCS3"/>
    <property type="match status" value="1"/>
</dbReference>
<dbReference type="PANTHER" id="PTHR10953:SF102">
    <property type="entry name" value="ADENYLYLTRANSFERASE AND SULFURTRANSFERASE MOCS3"/>
    <property type="match status" value="1"/>
</dbReference>
<dbReference type="Pfam" id="PF00581">
    <property type="entry name" value="Rhodanese"/>
    <property type="match status" value="1"/>
</dbReference>
<dbReference type="Proteomes" id="UP000050482">
    <property type="component" value="Unassembled WGS sequence"/>
</dbReference>
<dbReference type="GO" id="GO:0004792">
    <property type="term" value="F:thiosulfate-cyanide sulfurtransferase activity"/>
    <property type="evidence" value="ECO:0007669"/>
    <property type="project" value="TreeGrafter"/>
</dbReference>
<dbReference type="STRING" id="471514.AN477_15220"/>
<dbReference type="CDD" id="cd00158">
    <property type="entry name" value="RHOD"/>
    <property type="match status" value="1"/>
</dbReference>
<dbReference type="NCBIfam" id="NF004281">
    <property type="entry name" value="PRK05690.1"/>
    <property type="match status" value="1"/>
</dbReference>
<dbReference type="PANTHER" id="PTHR10953">
    <property type="entry name" value="UBIQUITIN-ACTIVATING ENZYME E1"/>
    <property type="match status" value="1"/>
</dbReference>
<dbReference type="GO" id="GO:0008641">
    <property type="term" value="F:ubiquitin-like modifier activating enzyme activity"/>
    <property type="evidence" value="ECO:0007669"/>
    <property type="project" value="InterPro"/>
</dbReference>
<comment type="caution">
    <text evidence="5">The sequence shown here is derived from an EMBL/GenBank/DDBJ whole genome shotgun (WGS) entry which is preliminary data.</text>
</comment>
<name>A0A0P9GQ47_9BACL</name>
<dbReference type="EMBL" id="LJCO01000068">
    <property type="protein sequence ID" value="KPV42883.1"/>
    <property type="molecule type" value="Genomic_DNA"/>
</dbReference>
<keyword evidence="1" id="KW-0808">Transferase</keyword>
<dbReference type="GO" id="GO:0016779">
    <property type="term" value="F:nucleotidyltransferase activity"/>
    <property type="evidence" value="ECO:0007669"/>
    <property type="project" value="TreeGrafter"/>
</dbReference>
<dbReference type="GO" id="GO:0005829">
    <property type="term" value="C:cytosol"/>
    <property type="evidence" value="ECO:0007669"/>
    <property type="project" value="TreeGrafter"/>
</dbReference>
<proteinExistence type="predicted"/>
<accession>A0A0P9GQ47</accession>
<evidence type="ECO:0000259" key="4">
    <source>
        <dbReference type="PROSITE" id="PS50206"/>
    </source>
</evidence>
<dbReference type="SUPFAM" id="SSF52821">
    <property type="entry name" value="Rhodanese/Cell cycle control phosphatase"/>
    <property type="match status" value="1"/>
</dbReference>
<dbReference type="PROSITE" id="PS50206">
    <property type="entry name" value="RHODANESE_3"/>
    <property type="match status" value="1"/>
</dbReference>